<name>A0A3E1QER6_HAEIF</name>
<proteinExistence type="predicted"/>
<protein>
    <submittedName>
        <fullName evidence="1">Uncharacterized protein</fullName>
    </submittedName>
</protein>
<comment type="caution">
    <text evidence="1">The sequence shown here is derived from an EMBL/GenBank/DDBJ whole genome shotgun (WGS) entry which is preliminary data.</text>
</comment>
<reference evidence="1" key="1">
    <citation type="submission" date="2018-08" db="EMBL/GenBank/DDBJ databases">
        <title>Antagonistic pleiotropy in the bifunctional surface protein FadL/P1 during adaptation of Haemophilus influenzae to chronic lung infection associated with COPD.</title>
        <authorList>
            <person name="Moleres J."/>
            <person name="Ehrlich R."/>
        </authorList>
    </citation>
    <scope>NUCLEOTIDE SEQUENCE [LARGE SCALE GENOMIC DNA]</scope>
    <source>
        <strain evidence="1">P668-6062</strain>
    </source>
</reference>
<gene>
    <name evidence="1" type="ORF">CH627_09780</name>
</gene>
<dbReference type="AlphaFoldDB" id="A0A3E1QER6"/>
<organism evidence="1">
    <name type="scientific">Haemophilus influenzae</name>
    <dbReference type="NCBI Taxonomy" id="727"/>
    <lineage>
        <taxon>Bacteria</taxon>
        <taxon>Pseudomonadati</taxon>
        <taxon>Pseudomonadota</taxon>
        <taxon>Gammaproteobacteria</taxon>
        <taxon>Pasteurellales</taxon>
        <taxon>Pasteurellaceae</taxon>
        <taxon>Haemophilus</taxon>
    </lineage>
</organism>
<accession>A0A3E1QER6</accession>
<sequence length="67" mass="7855">MTAYISPNQKICYNPPALRKVGGVWLYAGTFCVAGNNEHSQCRCYRRLFFIELNFVQGKLSFKFFFY</sequence>
<dbReference type="EMBL" id="QVJI01000024">
    <property type="protein sequence ID" value="RFN62330.1"/>
    <property type="molecule type" value="Genomic_DNA"/>
</dbReference>
<evidence type="ECO:0000313" key="1">
    <source>
        <dbReference type="EMBL" id="RFN62330.1"/>
    </source>
</evidence>